<dbReference type="InterPro" id="IPR013785">
    <property type="entry name" value="Aldolase_TIM"/>
</dbReference>
<accession>A0A212JG66</accession>
<dbReference type="CDD" id="cd00956">
    <property type="entry name" value="Transaldolase_FSA"/>
    <property type="match status" value="1"/>
</dbReference>
<dbReference type="GO" id="GO:0005975">
    <property type="term" value="P:carbohydrate metabolic process"/>
    <property type="evidence" value="ECO:0007669"/>
    <property type="project" value="InterPro"/>
</dbReference>
<sequence length="240" mass="25582">MQENGLPDITIFIDCADFASIEKALALPWTKGFTTNPSLVSQAGVGDYTAYAAKVLQLVPALPVSFEVLDTAMEGMEREARIIRSWGGNVYVKIPVIDPAGNSMGPLIKKLSGEGIPLNVTCVFTPEQAKIAARSLNPAVPSIVSVFAGRVADVGIDPMPLVRECRDIVAPLPKAELLWASTREVINIWQAAEAGCGIITVPLSLAAKLHHVGKTPHELSVEAVNAFLRDTLNAGVTFRA</sequence>
<dbReference type="PANTHER" id="PTHR10683:SF40">
    <property type="entry name" value="FRUCTOSE-6-PHOSPHATE ALDOLASE 1-RELATED"/>
    <property type="match status" value="1"/>
</dbReference>
<keyword evidence="1" id="KW-0704">Schiff base</keyword>
<proteinExistence type="predicted"/>
<dbReference type="GO" id="GO:0016832">
    <property type="term" value="F:aldehyde-lyase activity"/>
    <property type="evidence" value="ECO:0007669"/>
    <property type="project" value="InterPro"/>
</dbReference>
<dbReference type="EMBL" id="FLUQ01000001">
    <property type="protein sequence ID" value="SBV98417.1"/>
    <property type="molecule type" value="Genomic_DNA"/>
</dbReference>
<evidence type="ECO:0000313" key="2">
    <source>
        <dbReference type="EMBL" id="SBV98417.1"/>
    </source>
</evidence>
<dbReference type="AlphaFoldDB" id="A0A212JG66"/>
<reference evidence="2" key="1">
    <citation type="submission" date="2016-04" db="EMBL/GenBank/DDBJ databases">
        <authorList>
            <person name="Evans L.H."/>
            <person name="Alamgir A."/>
            <person name="Owens N."/>
            <person name="Weber N.D."/>
            <person name="Virtaneva K."/>
            <person name="Barbian K."/>
            <person name="Babar A."/>
            <person name="Rosenke K."/>
        </authorList>
    </citation>
    <scope>NUCLEOTIDE SEQUENCE</scope>
    <source>
        <strain evidence="2">86</strain>
    </source>
</reference>
<dbReference type="SUPFAM" id="SSF51569">
    <property type="entry name" value="Aldolase"/>
    <property type="match status" value="1"/>
</dbReference>
<organism evidence="2">
    <name type="scientific">uncultured delta proteobacterium</name>
    <dbReference type="NCBI Taxonomy" id="34034"/>
    <lineage>
        <taxon>Bacteria</taxon>
        <taxon>Deltaproteobacteria</taxon>
        <taxon>environmental samples</taxon>
    </lineage>
</organism>
<protein>
    <submittedName>
        <fullName evidence="2">Transaldolase</fullName>
    </submittedName>
</protein>
<name>A0A212JG66_9DELT</name>
<dbReference type="InterPro" id="IPR001585">
    <property type="entry name" value="TAL/FSA"/>
</dbReference>
<dbReference type="Gene3D" id="3.20.20.70">
    <property type="entry name" value="Aldolase class I"/>
    <property type="match status" value="1"/>
</dbReference>
<evidence type="ECO:0000256" key="1">
    <source>
        <dbReference type="ARBA" id="ARBA00023270"/>
    </source>
</evidence>
<gene>
    <name evidence="2" type="ORF">KL86DPRO_11386</name>
</gene>
<dbReference type="InterPro" id="IPR033919">
    <property type="entry name" value="TSA/FSA_arc/bac"/>
</dbReference>
<dbReference type="PANTHER" id="PTHR10683">
    <property type="entry name" value="TRANSALDOLASE"/>
    <property type="match status" value="1"/>
</dbReference>
<dbReference type="Pfam" id="PF00923">
    <property type="entry name" value="TAL_FSA"/>
    <property type="match status" value="1"/>
</dbReference>